<comment type="caution">
    <text evidence="11">The sequence shown here is derived from an EMBL/GenBank/DDBJ whole genome shotgun (WGS) entry which is preliminary data.</text>
</comment>
<keyword evidence="6" id="KW-0560">Oxidoreductase</keyword>
<dbReference type="Proteomes" id="UP000627573">
    <property type="component" value="Unassembled WGS sequence"/>
</dbReference>
<dbReference type="InterPro" id="IPR001433">
    <property type="entry name" value="OxRdtase_FAD/NAD-bd"/>
</dbReference>
<gene>
    <name evidence="11" type="ORF">I3517_12950</name>
</gene>
<evidence type="ECO:0000313" key="12">
    <source>
        <dbReference type="Proteomes" id="UP000627573"/>
    </source>
</evidence>
<dbReference type="Gene3D" id="2.40.30.10">
    <property type="entry name" value="Translation factors"/>
    <property type="match status" value="1"/>
</dbReference>
<proteinExistence type="predicted"/>
<name>A0A8I0ZZW2_RHOER</name>
<evidence type="ECO:0000256" key="6">
    <source>
        <dbReference type="ARBA" id="ARBA00023002"/>
    </source>
</evidence>
<keyword evidence="8" id="KW-0411">Iron-sulfur</keyword>
<comment type="cofactor">
    <cofactor evidence="1">
        <name>FAD</name>
        <dbReference type="ChEBI" id="CHEBI:57692"/>
    </cofactor>
</comment>
<dbReference type="AlphaFoldDB" id="A0A8I0ZZW2"/>
<dbReference type="InterPro" id="IPR006058">
    <property type="entry name" value="2Fe2S_fd_BS"/>
</dbReference>
<evidence type="ECO:0000256" key="1">
    <source>
        <dbReference type="ARBA" id="ARBA00001974"/>
    </source>
</evidence>
<evidence type="ECO:0000256" key="4">
    <source>
        <dbReference type="ARBA" id="ARBA00022723"/>
    </source>
</evidence>
<dbReference type="Pfam" id="PF00111">
    <property type="entry name" value="Fer2"/>
    <property type="match status" value="1"/>
</dbReference>
<dbReference type="Gene3D" id="3.40.50.80">
    <property type="entry name" value="Nucleotide-binding domain of ferredoxin-NADP reductase (FNR) module"/>
    <property type="match status" value="1"/>
</dbReference>
<evidence type="ECO:0000256" key="7">
    <source>
        <dbReference type="ARBA" id="ARBA00023004"/>
    </source>
</evidence>
<evidence type="ECO:0000256" key="5">
    <source>
        <dbReference type="ARBA" id="ARBA00022827"/>
    </source>
</evidence>
<keyword evidence="4" id="KW-0479">Metal-binding</keyword>
<dbReference type="PANTHER" id="PTHR47354:SF8">
    <property type="entry name" value="1,2-PHENYLACETYL-COA EPOXIDASE, SUBUNIT E"/>
    <property type="match status" value="1"/>
</dbReference>
<dbReference type="Pfam" id="PF00970">
    <property type="entry name" value="FAD_binding_6"/>
    <property type="match status" value="1"/>
</dbReference>
<dbReference type="CDD" id="cd00207">
    <property type="entry name" value="fer2"/>
    <property type="match status" value="1"/>
</dbReference>
<dbReference type="SUPFAM" id="SSF52343">
    <property type="entry name" value="Ferredoxin reductase-like, C-terminal NADP-linked domain"/>
    <property type="match status" value="1"/>
</dbReference>
<dbReference type="GO" id="GO:0016491">
    <property type="term" value="F:oxidoreductase activity"/>
    <property type="evidence" value="ECO:0007669"/>
    <property type="project" value="UniProtKB-KW"/>
</dbReference>
<dbReference type="InterPro" id="IPR017938">
    <property type="entry name" value="Riboflavin_synthase-like_b-brl"/>
</dbReference>
<protein>
    <submittedName>
        <fullName evidence="11">Ferredoxin--NADP reductase</fullName>
    </submittedName>
</protein>
<dbReference type="PROSITE" id="PS51085">
    <property type="entry name" value="2FE2S_FER_2"/>
    <property type="match status" value="1"/>
</dbReference>
<keyword evidence="2" id="KW-0285">Flavoprotein</keyword>
<dbReference type="PRINTS" id="PR00371">
    <property type="entry name" value="FPNCR"/>
</dbReference>
<accession>A0A8I0ZZW2</accession>
<dbReference type="PROSITE" id="PS00197">
    <property type="entry name" value="2FE2S_FER_1"/>
    <property type="match status" value="1"/>
</dbReference>
<dbReference type="SUPFAM" id="SSF54292">
    <property type="entry name" value="2Fe-2S ferredoxin-like"/>
    <property type="match status" value="1"/>
</dbReference>
<keyword evidence="12" id="KW-1185">Reference proteome</keyword>
<evidence type="ECO:0000259" key="9">
    <source>
        <dbReference type="PROSITE" id="PS51085"/>
    </source>
</evidence>
<evidence type="ECO:0000313" key="11">
    <source>
        <dbReference type="EMBL" id="MBH5143525.1"/>
    </source>
</evidence>
<dbReference type="InterPro" id="IPR036010">
    <property type="entry name" value="2Fe-2S_ferredoxin-like_sf"/>
</dbReference>
<dbReference type="Pfam" id="PF00175">
    <property type="entry name" value="NAD_binding_1"/>
    <property type="match status" value="1"/>
</dbReference>
<evidence type="ECO:0000256" key="3">
    <source>
        <dbReference type="ARBA" id="ARBA00022714"/>
    </source>
</evidence>
<dbReference type="InterPro" id="IPR039261">
    <property type="entry name" value="FNR_nucleotide-bd"/>
</dbReference>
<dbReference type="GO" id="GO:0051537">
    <property type="term" value="F:2 iron, 2 sulfur cluster binding"/>
    <property type="evidence" value="ECO:0007669"/>
    <property type="project" value="UniProtKB-KW"/>
</dbReference>
<dbReference type="Gene3D" id="3.10.20.30">
    <property type="match status" value="1"/>
</dbReference>
<dbReference type="EMBL" id="JAECSB010000037">
    <property type="protein sequence ID" value="MBH5143525.1"/>
    <property type="molecule type" value="Genomic_DNA"/>
</dbReference>
<dbReference type="RefSeq" id="WP_019749691.1">
    <property type="nucleotide sequence ID" value="NZ_CP176579.1"/>
</dbReference>
<evidence type="ECO:0000256" key="2">
    <source>
        <dbReference type="ARBA" id="ARBA00022630"/>
    </source>
</evidence>
<dbReference type="InterPro" id="IPR012675">
    <property type="entry name" value="Beta-grasp_dom_sf"/>
</dbReference>
<evidence type="ECO:0000256" key="8">
    <source>
        <dbReference type="ARBA" id="ARBA00023014"/>
    </source>
</evidence>
<dbReference type="CDD" id="cd06214">
    <property type="entry name" value="PA_degradation_oxidoreductase_like"/>
    <property type="match status" value="1"/>
</dbReference>
<organism evidence="11 12">
    <name type="scientific">Rhodococcus erythropolis</name>
    <name type="common">Arthrobacter picolinophilus</name>
    <dbReference type="NCBI Taxonomy" id="1833"/>
    <lineage>
        <taxon>Bacteria</taxon>
        <taxon>Bacillati</taxon>
        <taxon>Actinomycetota</taxon>
        <taxon>Actinomycetes</taxon>
        <taxon>Mycobacteriales</taxon>
        <taxon>Nocardiaceae</taxon>
        <taxon>Rhodococcus</taxon>
        <taxon>Rhodococcus erythropolis group</taxon>
    </lineage>
</organism>
<evidence type="ECO:0000259" key="10">
    <source>
        <dbReference type="PROSITE" id="PS51384"/>
    </source>
</evidence>
<reference evidence="11 12" key="1">
    <citation type="submission" date="2020-12" db="EMBL/GenBank/DDBJ databases">
        <title>Draft genome sequence of furan degrading bacterial strain FUR100.</title>
        <authorList>
            <person name="Woiski C."/>
        </authorList>
    </citation>
    <scope>NUCLEOTIDE SEQUENCE [LARGE SCALE GENOMIC DNA]</scope>
    <source>
        <strain evidence="11 12">FUR100</strain>
    </source>
</reference>
<dbReference type="InterPro" id="IPR050415">
    <property type="entry name" value="MRET"/>
</dbReference>
<keyword evidence="3" id="KW-0001">2Fe-2S</keyword>
<dbReference type="GO" id="GO:0046872">
    <property type="term" value="F:metal ion binding"/>
    <property type="evidence" value="ECO:0007669"/>
    <property type="project" value="UniProtKB-KW"/>
</dbReference>
<dbReference type="GO" id="GO:0050660">
    <property type="term" value="F:flavin adenine dinucleotide binding"/>
    <property type="evidence" value="ECO:0007669"/>
    <property type="project" value="TreeGrafter"/>
</dbReference>
<keyword evidence="7" id="KW-0408">Iron</keyword>
<dbReference type="InterPro" id="IPR008333">
    <property type="entry name" value="Cbr1-like_FAD-bd_dom"/>
</dbReference>
<dbReference type="InterPro" id="IPR017927">
    <property type="entry name" value="FAD-bd_FR_type"/>
</dbReference>
<dbReference type="InterPro" id="IPR001709">
    <property type="entry name" value="Flavoprot_Pyr_Nucl_cyt_Rdtase"/>
</dbReference>
<dbReference type="InterPro" id="IPR001041">
    <property type="entry name" value="2Fe-2S_ferredoxin-type"/>
</dbReference>
<sequence length="348" mass="37653">MSLADTTTRALGVDVAIYKVVHETADAVSIIFDIDPRADTRFDYTPGQFLTLQIPSEQTESVARCYSLASSPVVDSRLKVTVKRTPDGYASNWLCDNAKPGMAVRVLPPAGSFTATTLDQDLVLFAGGSGITPVISILKTALVTSDIDLALFYANRDRSSVIFDEELRLLEAKYPDRLHIEHWIEEERGLPTLEQLRQFSAPLSTRPAFICGPGPFMSAVEEVLALLGAPKHHVHVERFVSLSGDPFTLHVTDIDSTEESATATVSLDGAQHTLDWPSHATLIDVLLAAGIDAPYSCREGECGSCACILRSGTVSPGNITALTAEDVNDGYILACQAKPTSRELDIEF</sequence>
<feature type="domain" description="FAD-binding FR-type" evidence="10">
    <location>
        <begin position="10"/>
        <end position="116"/>
    </location>
</feature>
<dbReference type="PRINTS" id="PR00410">
    <property type="entry name" value="PHEHYDRXLASE"/>
</dbReference>
<dbReference type="PROSITE" id="PS51384">
    <property type="entry name" value="FAD_FR"/>
    <property type="match status" value="1"/>
</dbReference>
<dbReference type="SUPFAM" id="SSF63380">
    <property type="entry name" value="Riboflavin synthase domain-like"/>
    <property type="match status" value="1"/>
</dbReference>
<feature type="domain" description="2Fe-2S ferredoxin-type" evidence="9">
    <location>
        <begin position="261"/>
        <end position="348"/>
    </location>
</feature>
<keyword evidence="5" id="KW-0274">FAD</keyword>
<dbReference type="PANTHER" id="PTHR47354">
    <property type="entry name" value="NADH OXIDOREDUCTASE HCR"/>
    <property type="match status" value="1"/>
</dbReference>